<dbReference type="InterPro" id="IPR010259">
    <property type="entry name" value="S8pro/Inhibitor_I9"/>
</dbReference>
<dbReference type="PROSITE" id="PS00138">
    <property type="entry name" value="SUBTILASE_SER"/>
    <property type="match status" value="1"/>
</dbReference>
<dbReference type="CDD" id="cd04077">
    <property type="entry name" value="Peptidases_S8_PCSK9_ProteinaseK_like"/>
    <property type="match status" value="1"/>
</dbReference>
<dbReference type="PRINTS" id="PR00723">
    <property type="entry name" value="SUBTILISIN"/>
</dbReference>
<name>W0RM21_9BACT</name>
<dbReference type="InterPro" id="IPR050131">
    <property type="entry name" value="Peptidase_S8_subtilisin-like"/>
</dbReference>
<feature type="active site" description="Charge relay system" evidence="5">
    <location>
        <position position="179"/>
    </location>
</feature>
<dbReference type="RefSeq" id="WP_025412809.1">
    <property type="nucleotide sequence ID" value="NZ_CP007128.1"/>
</dbReference>
<dbReference type="SUPFAM" id="SSF52743">
    <property type="entry name" value="Subtilisin-like"/>
    <property type="match status" value="1"/>
</dbReference>
<dbReference type="InterPro" id="IPR023827">
    <property type="entry name" value="Peptidase_S8_Asp-AS"/>
</dbReference>
<dbReference type="InParanoid" id="W0RM21"/>
<keyword evidence="4 5" id="KW-0720">Serine protease</keyword>
<keyword evidence="10" id="KW-1185">Reference proteome</keyword>
<proteinExistence type="inferred from homology"/>
<evidence type="ECO:0000256" key="3">
    <source>
        <dbReference type="ARBA" id="ARBA00022801"/>
    </source>
</evidence>
<comment type="similarity">
    <text evidence="1 5 6">Belongs to the peptidase S8 family.</text>
</comment>
<dbReference type="InterPro" id="IPR034193">
    <property type="entry name" value="PCSK9_ProteinaseK-like"/>
</dbReference>
<dbReference type="HOGENOM" id="CLU_011263_1_7_0"/>
<dbReference type="PROSITE" id="PS51257">
    <property type="entry name" value="PROKAR_LIPOPROTEIN"/>
    <property type="match status" value="1"/>
</dbReference>
<evidence type="ECO:0000313" key="10">
    <source>
        <dbReference type="Proteomes" id="UP000019151"/>
    </source>
</evidence>
<dbReference type="STRING" id="861299.J421_3823"/>
<evidence type="ECO:0000259" key="8">
    <source>
        <dbReference type="Pfam" id="PF05922"/>
    </source>
</evidence>
<feature type="domain" description="Peptidase S8/S53" evidence="7">
    <location>
        <begin position="135"/>
        <end position="370"/>
    </location>
</feature>
<dbReference type="EMBL" id="CP007128">
    <property type="protein sequence ID" value="AHG91360.1"/>
    <property type="molecule type" value="Genomic_DNA"/>
</dbReference>
<dbReference type="PROSITE" id="PS00136">
    <property type="entry name" value="SUBTILASE_ASP"/>
    <property type="match status" value="1"/>
</dbReference>
<dbReference type="PROSITE" id="PS51892">
    <property type="entry name" value="SUBTILASE"/>
    <property type="match status" value="1"/>
</dbReference>
<dbReference type="InterPro" id="IPR000209">
    <property type="entry name" value="Peptidase_S8/S53_dom"/>
</dbReference>
<reference evidence="9 10" key="1">
    <citation type="journal article" date="2014" name="Genome Announc.">
        <title>Genome Sequence and Methylome of Soil Bacterium Gemmatirosa kalamazoonensis KBS708T, a Member of the Rarely Cultivated Gemmatimonadetes Phylum.</title>
        <authorList>
            <person name="Debruyn J.M."/>
            <person name="Radosevich M."/>
            <person name="Wommack K.E."/>
            <person name="Polson S.W."/>
            <person name="Hauser L.J."/>
            <person name="Fawaz M.N."/>
            <person name="Korlach J."/>
            <person name="Tsai Y.C."/>
        </authorList>
    </citation>
    <scope>NUCLEOTIDE SEQUENCE [LARGE SCALE GENOMIC DNA]</scope>
    <source>
        <strain evidence="9 10">KBS708</strain>
    </source>
</reference>
<dbReference type="GO" id="GO:0004252">
    <property type="term" value="F:serine-type endopeptidase activity"/>
    <property type="evidence" value="ECO:0007669"/>
    <property type="project" value="UniProtKB-UniRule"/>
</dbReference>
<evidence type="ECO:0000259" key="7">
    <source>
        <dbReference type="Pfam" id="PF00082"/>
    </source>
</evidence>
<dbReference type="GO" id="GO:0005615">
    <property type="term" value="C:extracellular space"/>
    <property type="evidence" value="ECO:0007669"/>
    <property type="project" value="TreeGrafter"/>
</dbReference>
<evidence type="ECO:0000313" key="9">
    <source>
        <dbReference type="EMBL" id="AHG91360.1"/>
    </source>
</evidence>
<feature type="active site" description="Charge relay system" evidence="5">
    <location>
        <position position="336"/>
    </location>
</feature>
<dbReference type="InterPro" id="IPR015500">
    <property type="entry name" value="Peptidase_S8_subtilisin-rel"/>
</dbReference>
<dbReference type="FunCoup" id="W0RM21">
    <property type="interactions" value="276"/>
</dbReference>
<dbReference type="Proteomes" id="UP000019151">
    <property type="component" value="Chromosome"/>
</dbReference>
<dbReference type="Pfam" id="PF05922">
    <property type="entry name" value="Inhibitor_I9"/>
    <property type="match status" value="1"/>
</dbReference>
<dbReference type="Gene3D" id="3.40.50.200">
    <property type="entry name" value="Peptidase S8/S53 domain"/>
    <property type="match status" value="1"/>
</dbReference>
<evidence type="ECO:0000256" key="6">
    <source>
        <dbReference type="RuleBase" id="RU003355"/>
    </source>
</evidence>
<evidence type="ECO:0000256" key="1">
    <source>
        <dbReference type="ARBA" id="ARBA00011073"/>
    </source>
</evidence>
<dbReference type="FunFam" id="3.40.50.200:FF:000014">
    <property type="entry name" value="Proteinase K"/>
    <property type="match status" value="1"/>
</dbReference>
<dbReference type="eggNOG" id="COG1404">
    <property type="taxonomic scope" value="Bacteria"/>
</dbReference>
<dbReference type="AlphaFoldDB" id="W0RM21"/>
<feature type="domain" description="Inhibitor I9" evidence="8">
    <location>
        <begin position="71"/>
        <end position="102"/>
    </location>
</feature>
<dbReference type="PANTHER" id="PTHR43806">
    <property type="entry name" value="PEPTIDASE S8"/>
    <property type="match status" value="1"/>
</dbReference>
<protein>
    <submittedName>
        <fullName evidence="9">Peptidase S8 and S53 subtilisin kexin sedolisin</fullName>
    </submittedName>
</protein>
<feature type="active site" description="Charge relay system" evidence="5">
    <location>
        <position position="144"/>
    </location>
</feature>
<sequence length="414" mass="41135">MSSPLPRSLVAAAALGLAACQDPIAPSAAPPVASGARWVVRLRDAGGAERVVNAHVATARHGSVRALAAGRLHGFAAALSADEVRALVADADVEGVEPDQEIRGAGLQLDAPWGLDRIDQSALPLAGTYVYRAGGEGVVVYVLDTGIRLTHEQFGGRASAGADFVSGGVAGAGEDCNGHGTHDAGVVAGRGYGVAKGVQVVSLRVLDCAMRGTMSQAIAALGWVVEQKRAHPSTPMVVNMSLEGTAASTAFDQAVRGALDAGVTVVAAAGNAGTDACATSPARVTGVLTVAASDRSDGYAAFSNRGSCVALVAPGTEILSAWAADDSATRVMSGTSSAAPFVAGAAALYLSAHPAASPAEVSAALVGHAVQGALGAVPAGTANRLLSVQFLFGGSSAPLPIAPGGFGKPRVERW</sequence>
<dbReference type="PANTHER" id="PTHR43806:SF11">
    <property type="entry name" value="CEREVISIN-RELATED"/>
    <property type="match status" value="1"/>
</dbReference>
<evidence type="ECO:0000256" key="5">
    <source>
        <dbReference type="PROSITE-ProRule" id="PRU01240"/>
    </source>
</evidence>
<keyword evidence="2 5" id="KW-0645">Protease</keyword>
<dbReference type="InterPro" id="IPR036852">
    <property type="entry name" value="Peptidase_S8/S53_dom_sf"/>
</dbReference>
<evidence type="ECO:0000256" key="2">
    <source>
        <dbReference type="ARBA" id="ARBA00022670"/>
    </source>
</evidence>
<gene>
    <name evidence="9" type="ORF">J421_3823</name>
</gene>
<dbReference type="KEGG" id="gba:J421_3823"/>
<organism evidence="9 10">
    <name type="scientific">Gemmatirosa kalamazoonensis</name>
    <dbReference type="NCBI Taxonomy" id="861299"/>
    <lineage>
        <taxon>Bacteria</taxon>
        <taxon>Pseudomonadati</taxon>
        <taxon>Gemmatimonadota</taxon>
        <taxon>Gemmatimonadia</taxon>
        <taxon>Gemmatimonadales</taxon>
        <taxon>Gemmatimonadaceae</taxon>
        <taxon>Gemmatirosa</taxon>
    </lineage>
</organism>
<evidence type="ECO:0000256" key="4">
    <source>
        <dbReference type="ARBA" id="ARBA00022825"/>
    </source>
</evidence>
<dbReference type="InterPro" id="IPR023828">
    <property type="entry name" value="Peptidase_S8_Ser-AS"/>
</dbReference>
<dbReference type="OrthoDB" id="9798386at2"/>
<accession>W0RM21</accession>
<keyword evidence="3 5" id="KW-0378">Hydrolase</keyword>
<dbReference type="GO" id="GO:0006508">
    <property type="term" value="P:proteolysis"/>
    <property type="evidence" value="ECO:0007669"/>
    <property type="project" value="UniProtKB-KW"/>
</dbReference>
<dbReference type="Pfam" id="PF00082">
    <property type="entry name" value="Peptidase_S8"/>
    <property type="match status" value="1"/>
</dbReference>